<evidence type="ECO:0000313" key="3">
    <source>
        <dbReference type="Proteomes" id="UP000037460"/>
    </source>
</evidence>
<dbReference type="Proteomes" id="UP000037460">
    <property type="component" value="Unassembled WGS sequence"/>
</dbReference>
<dbReference type="EMBL" id="JWZX01002160">
    <property type="protein sequence ID" value="KOO30799.1"/>
    <property type="molecule type" value="Genomic_DNA"/>
</dbReference>
<accession>A0A0M0JW45</accession>
<name>A0A0M0JW45_9EUKA</name>
<gene>
    <name evidence="2" type="ORF">Ctob_008957</name>
</gene>
<organism evidence="2 3">
    <name type="scientific">Chrysochromulina tobinii</name>
    <dbReference type="NCBI Taxonomy" id="1460289"/>
    <lineage>
        <taxon>Eukaryota</taxon>
        <taxon>Haptista</taxon>
        <taxon>Haptophyta</taxon>
        <taxon>Prymnesiophyceae</taxon>
        <taxon>Prymnesiales</taxon>
        <taxon>Chrysochromulinaceae</taxon>
        <taxon>Chrysochromulina</taxon>
    </lineage>
</organism>
<evidence type="ECO:0000313" key="2">
    <source>
        <dbReference type="EMBL" id="KOO30799.1"/>
    </source>
</evidence>
<reference evidence="3" key="1">
    <citation type="journal article" date="2015" name="PLoS Genet.">
        <title>Genome Sequence and Transcriptome Analyses of Chrysochromulina tobin: Metabolic Tools for Enhanced Algal Fitness in the Prominent Order Prymnesiales (Haptophyceae).</title>
        <authorList>
            <person name="Hovde B.T."/>
            <person name="Deodato C.R."/>
            <person name="Hunsperger H.M."/>
            <person name="Ryken S.A."/>
            <person name="Yost W."/>
            <person name="Jha R.K."/>
            <person name="Patterson J."/>
            <person name="Monnat R.J. Jr."/>
            <person name="Barlow S.B."/>
            <person name="Starkenburg S.R."/>
            <person name="Cattolico R.A."/>
        </authorList>
    </citation>
    <scope>NUCLEOTIDE SEQUENCE</scope>
    <source>
        <strain evidence="3">CCMP291</strain>
    </source>
</reference>
<keyword evidence="3" id="KW-1185">Reference proteome</keyword>
<sequence>MSERIVANQDALRGHPRHSARTPCPRELWLIKTHSEVIRGNQHVPHVRENCG</sequence>
<comment type="caution">
    <text evidence="2">The sequence shown here is derived from an EMBL/GenBank/DDBJ whole genome shotgun (WGS) entry which is preliminary data.</text>
</comment>
<protein>
    <submittedName>
        <fullName evidence="2">Uncharacterized protein</fullName>
    </submittedName>
</protein>
<dbReference type="AlphaFoldDB" id="A0A0M0JW45"/>
<feature type="region of interest" description="Disordered" evidence="1">
    <location>
        <begin position="1"/>
        <end position="22"/>
    </location>
</feature>
<evidence type="ECO:0000256" key="1">
    <source>
        <dbReference type="SAM" id="MobiDB-lite"/>
    </source>
</evidence>
<proteinExistence type="predicted"/>